<name>A0A6A2Y893_HIBSY</name>
<gene>
    <name evidence="4" type="ORF">F3Y22_tig00112523pilonHSYRG00212</name>
</gene>
<evidence type="ECO:0000256" key="1">
    <source>
        <dbReference type="ARBA" id="ARBA00009414"/>
    </source>
</evidence>
<evidence type="ECO:0000313" key="4">
    <source>
        <dbReference type="EMBL" id="KAE8665964.1"/>
    </source>
</evidence>
<dbReference type="Gene3D" id="2.30.29.30">
    <property type="entry name" value="Pleckstrin-homology domain (PH domain)/Phosphotyrosine-binding domain (PTB)"/>
    <property type="match status" value="1"/>
</dbReference>
<dbReference type="Pfam" id="PF02893">
    <property type="entry name" value="GRAM"/>
    <property type="match status" value="1"/>
</dbReference>
<feature type="compositionally biased region" description="Basic and acidic residues" evidence="2">
    <location>
        <begin position="8"/>
        <end position="28"/>
    </location>
</feature>
<dbReference type="InterPro" id="IPR011993">
    <property type="entry name" value="PH-like_dom_sf"/>
</dbReference>
<dbReference type="InterPro" id="IPR004182">
    <property type="entry name" value="GRAM"/>
</dbReference>
<proteinExistence type="inferred from homology"/>
<evidence type="ECO:0000313" key="5">
    <source>
        <dbReference type="Proteomes" id="UP000436088"/>
    </source>
</evidence>
<protein>
    <submittedName>
        <fullName evidence="4">GEM-like protein 3</fullName>
    </submittedName>
</protein>
<evidence type="ECO:0000259" key="3">
    <source>
        <dbReference type="SMART" id="SM00568"/>
    </source>
</evidence>
<dbReference type="AlphaFoldDB" id="A0A6A2Y893"/>
<dbReference type="InterPro" id="IPR037848">
    <property type="entry name" value="GEM-like"/>
</dbReference>
<comment type="similarity">
    <text evidence="1">Belongs to the GEM family.</text>
</comment>
<dbReference type="SMART" id="SM00568">
    <property type="entry name" value="GRAM"/>
    <property type="match status" value="1"/>
</dbReference>
<dbReference type="Proteomes" id="UP000436088">
    <property type="component" value="Unassembled WGS sequence"/>
</dbReference>
<accession>A0A6A2Y893</accession>
<keyword evidence="5" id="KW-1185">Reference proteome</keyword>
<feature type="domain" description="GRAM" evidence="3">
    <location>
        <begin position="161"/>
        <end position="229"/>
    </location>
</feature>
<evidence type="ECO:0000256" key="2">
    <source>
        <dbReference type="SAM" id="MobiDB-lite"/>
    </source>
</evidence>
<feature type="compositionally biased region" description="Polar residues" evidence="2">
    <location>
        <begin position="39"/>
        <end position="76"/>
    </location>
</feature>
<organism evidence="4 5">
    <name type="scientific">Hibiscus syriacus</name>
    <name type="common">Rose of Sharon</name>
    <dbReference type="NCBI Taxonomy" id="106335"/>
    <lineage>
        <taxon>Eukaryota</taxon>
        <taxon>Viridiplantae</taxon>
        <taxon>Streptophyta</taxon>
        <taxon>Embryophyta</taxon>
        <taxon>Tracheophyta</taxon>
        <taxon>Spermatophyta</taxon>
        <taxon>Magnoliopsida</taxon>
        <taxon>eudicotyledons</taxon>
        <taxon>Gunneridae</taxon>
        <taxon>Pentapetalae</taxon>
        <taxon>rosids</taxon>
        <taxon>malvids</taxon>
        <taxon>Malvales</taxon>
        <taxon>Malvaceae</taxon>
        <taxon>Malvoideae</taxon>
        <taxon>Hibiscus</taxon>
    </lineage>
</organism>
<dbReference type="EMBL" id="VEPZ02001604">
    <property type="protein sequence ID" value="KAE8665964.1"/>
    <property type="molecule type" value="Genomic_DNA"/>
</dbReference>
<feature type="region of interest" description="Disordered" evidence="2">
    <location>
        <begin position="1"/>
        <end position="116"/>
    </location>
</feature>
<comment type="caution">
    <text evidence="4">The sequence shown here is derived from an EMBL/GenBank/DDBJ whole genome shotgun (WGS) entry which is preliminary data.</text>
</comment>
<reference evidence="4" key="1">
    <citation type="submission" date="2019-09" db="EMBL/GenBank/DDBJ databases">
        <title>Draft genome information of white flower Hibiscus syriacus.</title>
        <authorList>
            <person name="Kim Y.-M."/>
        </authorList>
    </citation>
    <scope>NUCLEOTIDE SEQUENCE [LARGE SCALE GENOMIC DNA]</scope>
    <source>
        <strain evidence="4">YM2019G1</strain>
    </source>
</reference>
<sequence length="229" mass="25094">MEQSKTVAEPKSRSKQPPAEESHQKESDPAMDAEGFVMVSTTEPEVQQGKQTQNPRESEIQSEQMQSPNQTSSGSRKTVHWSPESVSESPAADHGVAGSAPDGPNPYIAHDSAPESFSTSFKGKQLDIYSDFIKTSPSFGEAAMGRIARGTKVLAEDGYEKIFRQTFATVPEEQLGNSFPCYFSTSAGPVMGVLYVSTSKLAYCSDTPLSYENGTQTEWSYYLVYLHYT</sequence>
<dbReference type="PANTHER" id="PTHR31969">
    <property type="entry name" value="GEM-LIKE PROTEIN 2"/>
    <property type="match status" value="1"/>
</dbReference>